<keyword evidence="5" id="KW-1185">Reference proteome</keyword>
<name>G7E3H6_MIXOS</name>
<comment type="caution">
    <text evidence="4">The sequence shown here is derived from an EMBL/GenBank/DDBJ whole genome shotgun (WGS) entry which is preliminary data.</text>
</comment>
<dbReference type="eggNOG" id="ENOG502RAIF">
    <property type="taxonomic scope" value="Eukaryota"/>
</dbReference>
<proteinExistence type="predicted"/>
<evidence type="ECO:0000256" key="1">
    <source>
        <dbReference type="SAM" id="MobiDB-lite"/>
    </source>
</evidence>
<feature type="region of interest" description="Disordered" evidence="1">
    <location>
        <begin position="110"/>
        <end position="142"/>
    </location>
</feature>
<dbReference type="InParanoid" id="G7E3H6"/>
<reference evidence="4 5" key="2">
    <citation type="journal article" date="2012" name="Open Biol.">
        <title>Characteristics of nucleosomes and linker DNA regions on the genome of the basidiomycete Mixia osmundae revealed by mono- and dinucleosome mapping.</title>
        <authorList>
            <person name="Nishida H."/>
            <person name="Kondo S."/>
            <person name="Matsumoto T."/>
            <person name="Suzuki Y."/>
            <person name="Yoshikawa H."/>
            <person name="Taylor T.D."/>
            <person name="Sugiyama J."/>
        </authorList>
    </citation>
    <scope>NUCLEOTIDE SEQUENCE [LARGE SCALE GENOMIC DNA]</scope>
    <source>
        <strain evidence="5">CBS 9802 / IAM 14324 / JCM 22182 / KY 12970</strain>
    </source>
</reference>
<accession>G7E3H6</accession>
<dbReference type="HOGENOM" id="CLU_1256313_0_0_1"/>
<feature type="transmembrane region" description="Helical" evidence="2">
    <location>
        <begin position="174"/>
        <end position="194"/>
    </location>
</feature>
<dbReference type="OrthoDB" id="2525787at2759"/>
<evidence type="ECO:0000256" key="3">
    <source>
        <dbReference type="SAM" id="SignalP"/>
    </source>
</evidence>
<dbReference type="Proteomes" id="UP000009131">
    <property type="component" value="Unassembled WGS sequence"/>
</dbReference>
<gene>
    <name evidence="4" type="primary">Mo04064</name>
    <name evidence="4" type="ORF">E5Q_04064</name>
</gene>
<feature type="chain" id="PRO_5009955708" evidence="3">
    <location>
        <begin position="34"/>
        <end position="220"/>
    </location>
</feature>
<evidence type="ECO:0000313" key="4">
    <source>
        <dbReference type="EMBL" id="GAA97386.1"/>
    </source>
</evidence>
<evidence type="ECO:0000256" key="2">
    <source>
        <dbReference type="SAM" id="Phobius"/>
    </source>
</evidence>
<organism evidence="4 5">
    <name type="scientific">Mixia osmundae (strain CBS 9802 / IAM 14324 / JCM 22182 / KY 12970)</name>
    <dbReference type="NCBI Taxonomy" id="764103"/>
    <lineage>
        <taxon>Eukaryota</taxon>
        <taxon>Fungi</taxon>
        <taxon>Dikarya</taxon>
        <taxon>Basidiomycota</taxon>
        <taxon>Pucciniomycotina</taxon>
        <taxon>Mixiomycetes</taxon>
        <taxon>Mixiales</taxon>
        <taxon>Mixiaceae</taxon>
        <taxon>Mixia</taxon>
    </lineage>
</organism>
<feature type="signal peptide" evidence="3">
    <location>
        <begin position="1"/>
        <end position="33"/>
    </location>
</feature>
<evidence type="ECO:0000313" key="5">
    <source>
        <dbReference type="Proteomes" id="UP000009131"/>
    </source>
</evidence>
<protein>
    <submittedName>
        <fullName evidence="4">Uncharacterized protein</fullName>
    </submittedName>
</protein>
<dbReference type="AlphaFoldDB" id="G7E3H6"/>
<dbReference type="RefSeq" id="XP_014567980.1">
    <property type="nucleotide sequence ID" value="XM_014712494.1"/>
</dbReference>
<keyword evidence="3" id="KW-0732">Signal</keyword>
<reference evidence="4 5" key="1">
    <citation type="journal article" date="2011" name="J. Gen. Appl. Microbiol.">
        <title>Draft genome sequencing of the enigmatic basidiomycete Mixia osmundae.</title>
        <authorList>
            <person name="Nishida H."/>
            <person name="Nagatsuka Y."/>
            <person name="Sugiyama J."/>
        </authorList>
    </citation>
    <scope>NUCLEOTIDE SEQUENCE [LARGE SCALE GENOMIC DNA]</scope>
    <source>
        <strain evidence="5">CBS 9802 / IAM 14324 / JCM 22182 / KY 12970</strain>
    </source>
</reference>
<feature type="compositionally biased region" description="Acidic residues" evidence="1">
    <location>
        <begin position="125"/>
        <end position="142"/>
    </location>
</feature>
<keyword evidence="2" id="KW-1133">Transmembrane helix</keyword>
<keyword evidence="2" id="KW-0812">Transmembrane</keyword>
<dbReference type="EMBL" id="BABT02000119">
    <property type="protein sequence ID" value="GAA97386.1"/>
    <property type="molecule type" value="Genomic_DNA"/>
</dbReference>
<keyword evidence="2" id="KW-0472">Membrane</keyword>
<sequence length="220" mass="23858">MARRRPRARKNAIGRAACSFAALSTLFAATSQASPVATPHDRRAYLPSFGMGYGASTSANATETYVCKPLSACQTCTPDELHNDPACAPYGNKISLSCLYVPADADSTLARKRRRKRDAQGLADESVDGEETESDTSIDGEADEASKAIEQGLLGQVELDRPCARVVAKERADFGEFVLCNVAFALLGLGVLSFRQRSLAAQQYLRSHRRDASEYMRSIK</sequence>